<gene>
    <name evidence="2" type="ORF">BRAD3257_6991</name>
</gene>
<evidence type="ECO:0000313" key="2">
    <source>
        <dbReference type="EMBL" id="SPP97842.1"/>
    </source>
</evidence>
<organism evidence="2 3">
    <name type="scientific">Bradyrhizobium vignae</name>
    <dbReference type="NCBI Taxonomy" id="1549949"/>
    <lineage>
        <taxon>Bacteria</taxon>
        <taxon>Pseudomonadati</taxon>
        <taxon>Pseudomonadota</taxon>
        <taxon>Alphaproteobacteria</taxon>
        <taxon>Hyphomicrobiales</taxon>
        <taxon>Nitrobacteraceae</taxon>
        <taxon>Bradyrhizobium</taxon>
    </lineage>
</organism>
<reference evidence="2 3" key="1">
    <citation type="submission" date="2018-03" db="EMBL/GenBank/DDBJ databases">
        <authorList>
            <person name="Gully D."/>
        </authorList>
    </citation>
    <scope>NUCLEOTIDE SEQUENCE [LARGE SCALE GENOMIC DNA]</scope>
    <source>
        <strain evidence="2">ORS3257</strain>
    </source>
</reference>
<accession>A0A2U3Q8U5</accession>
<evidence type="ECO:0000256" key="1">
    <source>
        <dbReference type="SAM" id="SignalP"/>
    </source>
</evidence>
<dbReference type="EMBL" id="LS398110">
    <property type="protein sequence ID" value="SPP97842.1"/>
    <property type="molecule type" value="Genomic_DNA"/>
</dbReference>
<dbReference type="AlphaFoldDB" id="A0A2U3Q8U5"/>
<feature type="chain" id="PRO_5015495834" evidence="1">
    <location>
        <begin position="34"/>
        <end position="110"/>
    </location>
</feature>
<name>A0A2U3Q8U5_9BRAD</name>
<protein>
    <submittedName>
        <fullName evidence="2">Endoglucanase</fullName>
    </submittedName>
</protein>
<dbReference type="KEGG" id="bvz:BRAD3257_6991"/>
<sequence length="110" mass="11716">MNSLLRFARARHRAAQLLLAGALALGLGAPAFAEPPLEKTEIRYQGWAGQVTFIELADDLGYLAPLKLKWVGNTISGPQDIQTTVTGDINIGGAFYGAILKLTSSSFGLK</sequence>
<keyword evidence="1" id="KW-0732">Signal</keyword>
<evidence type="ECO:0000313" key="3">
    <source>
        <dbReference type="Proteomes" id="UP000246085"/>
    </source>
</evidence>
<proteinExistence type="predicted"/>
<dbReference type="RefSeq" id="WP_244607765.1">
    <property type="nucleotide sequence ID" value="NZ_JAGIKT010000007.1"/>
</dbReference>
<dbReference type="Proteomes" id="UP000246085">
    <property type="component" value="Chromosome BRAD3257"/>
</dbReference>
<feature type="signal peptide" evidence="1">
    <location>
        <begin position="1"/>
        <end position="33"/>
    </location>
</feature>